<protein>
    <submittedName>
        <fullName evidence="2">Uncharacterized protein</fullName>
    </submittedName>
</protein>
<name>A0A914M2M2_MELIC</name>
<accession>A0A914M2M2</accession>
<reference evidence="2" key="1">
    <citation type="submission" date="2022-11" db="UniProtKB">
        <authorList>
            <consortium name="WormBaseParasite"/>
        </authorList>
    </citation>
    <scope>IDENTIFICATION</scope>
</reference>
<sequence>MEIRKNFIANLLELLVDIHTRSDEPMKVLEVGNLIFDPKFCLYKVLTKDKLQKLFILISKSGAALL</sequence>
<evidence type="ECO:0000313" key="2">
    <source>
        <dbReference type="WBParaSite" id="Minc3s01075g20481"/>
    </source>
</evidence>
<dbReference type="Gene3D" id="1.20.190.50">
    <property type="match status" value="1"/>
</dbReference>
<dbReference type="AlphaFoldDB" id="A0A914M2M2"/>
<dbReference type="Proteomes" id="UP000887563">
    <property type="component" value="Unplaced"/>
</dbReference>
<proteinExistence type="predicted"/>
<keyword evidence="1" id="KW-1185">Reference proteome</keyword>
<dbReference type="WBParaSite" id="Minc3s01075g20481">
    <property type="protein sequence ID" value="Minc3s01075g20481"/>
    <property type="gene ID" value="Minc3s01075g20481"/>
</dbReference>
<evidence type="ECO:0000313" key="1">
    <source>
        <dbReference type="Proteomes" id="UP000887563"/>
    </source>
</evidence>
<organism evidence="1 2">
    <name type="scientific">Meloidogyne incognita</name>
    <name type="common">Southern root-knot nematode worm</name>
    <name type="synonym">Oxyuris incognita</name>
    <dbReference type="NCBI Taxonomy" id="6306"/>
    <lineage>
        <taxon>Eukaryota</taxon>
        <taxon>Metazoa</taxon>
        <taxon>Ecdysozoa</taxon>
        <taxon>Nematoda</taxon>
        <taxon>Chromadorea</taxon>
        <taxon>Rhabditida</taxon>
        <taxon>Tylenchina</taxon>
        <taxon>Tylenchomorpha</taxon>
        <taxon>Tylenchoidea</taxon>
        <taxon>Meloidogynidae</taxon>
        <taxon>Meloidogyninae</taxon>
        <taxon>Meloidogyne</taxon>
        <taxon>Meloidogyne incognita group</taxon>
    </lineage>
</organism>